<dbReference type="Gene3D" id="1.10.1040.10">
    <property type="entry name" value="N-(1-d-carboxylethyl)-l-norvaline Dehydrogenase, domain 2"/>
    <property type="match status" value="1"/>
</dbReference>
<dbReference type="Proteomes" id="UP000010445">
    <property type="component" value="Unassembled WGS sequence"/>
</dbReference>
<dbReference type="SUPFAM" id="SSF51735">
    <property type="entry name" value="NAD(P)-binding Rossmann-fold domains"/>
    <property type="match status" value="1"/>
</dbReference>
<dbReference type="PRINTS" id="PR00084">
    <property type="entry name" value="MTLDHDRGNASE"/>
</dbReference>
<dbReference type="InterPro" id="IPR013131">
    <property type="entry name" value="Mannitol_DH_N"/>
</dbReference>
<evidence type="ECO:0000313" key="11">
    <source>
        <dbReference type="Proteomes" id="UP000010445"/>
    </source>
</evidence>
<evidence type="ECO:0000256" key="4">
    <source>
        <dbReference type="ARBA" id="ARBA00023002"/>
    </source>
</evidence>
<dbReference type="NCBIfam" id="NF002652">
    <property type="entry name" value="PRK02318.2-5"/>
    <property type="match status" value="1"/>
</dbReference>
<keyword evidence="5 7" id="KW-0520">NAD</keyword>
<dbReference type="SUPFAM" id="SSF48179">
    <property type="entry name" value="6-phosphogluconate dehydrogenase C-terminal domain-like"/>
    <property type="match status" value="1"/>
</dbReference>
<evidence type="ECO:0000256" key="7">
    <source>
        <dbReference type="HAMAP-Rule" id="MF_00196"/>
    </source>
</evidence>
<comment type="catalytic activity">
    <reaction evidence="6 7">
        <text>D-mannitol 1-phosphate + NAD(+) = beta-D-fructose 6-phosphate + NADH + H(+)</text>
        <dbReference type="Rhea" id="RHEA:19661"/>
        <dbReference type="ChEBI" id="CHEBI:15378"/>
        <dbReference type="ChEBI" id="CHEBI:57540"/>
        <dbReference type="ChEBI" id="CHEBI:57634"/>
        <dbReference type="ChEBI" id="CHEBI:57945"/>
        <dbReference type="ChEBI" id="CHEBI:61381"/>
        <dbReference type="EC" id="1.1.1.17"/>
    </reaction>
</comment>
<dbReference type="InterPro" id="IPR013118">
    <property type="entry name" value="Mannitol_DH_C"/>
</dbReference>
<dbReference type="PANTHER" id="PTHR30524">
    <property type="entry name" value="MANNITOL-1-PHOSPHATE 5-DEHYDROGENASE"/>
    <property type="match status" value="1"/>
</dbReference>
<comment type="similarity">
    <text evidence="1 7">Belongs to the mannitol dehydrogenase family.</text>
</comment>
<evidence type="ECO:0000259" key="8">
    <source>
        <dbReference type="Pfam" id="PF01232"/>
    </source>
</evidence>
<evidence type="ECO:0000256" key="3">
    <source>
        <dbReference type="ARBA" id="ARBA00016219"/>
    </source>
</evidence>
<dbReference type="GO" id="GO:0005829">
    <property type="term" value="C:cytosol"/>
    <property type="evidence" value="ECO:0007669"/>
    <property type="project" value="TreeGrafter"/>
</dbReference>
<dbReference type="GO" id="GO:0019592">
    <property type="term" value="P:mannitol catabolic process"/>
    <property type="evidence" value="ECO:0007669"/>
    <property type="project" value="TreeGrafter"/>
</dbReference>
<accession>L1MMB6</accession>
<dbReference type="HOGENOM" id="CLU_036089_0_1_11"/>
<comment type="caution">
    <text evidence="10">The sequence shown here is derived from an EMBL/GenBank/DDBJ whole genome shotgun (WGS) entry which is preliminary data.</text>
</comment>
<feature type="binding site" evidence="7">
    <location>
        <begin position="3"/>
        <end position="14"/>
    </location>
    <ligand>
        <name>NAD(+)</name>
        <dbReference type="ChEBI" id="CHEBI:57540"/>
    </ligand>
</feature>
<dbReference type="RefSeq" id="WP_006062088.1">
    <property type="nucleotide sequence ID" value="NZ_KB290822.1"/>
</dbReference>
<dbReference type="HAMAP" id="MF_00196">
    <property type="entry name" value="Mannitol_dehydrog"/>
    <property type="match status" value="1"/>
</dbReference>
<evidence type="ECO:0000256" key="1">
    <source>
        <dbReference type="ARBA" id="ARBA00006541"/>
    </source>
</evidence>
<proteinExistence type="inferred from homology"/>
<dbReference type="AlphaFoldDB" id="L1MMB6"/>
<dbReference type="PATRIC" id="fig|1035195.3.peg.362"/>
<dbReference type="InterPro" id="IPR000669">
    <property type="entry name" value="Mannitol_DH"/>
</dbReference>
<dbReference type="EC" id="1.1.1.17" evidence="2 7"/>
<gene>
    <name evidence="7" type="primary">mtlD</name>
    <name evidence="10" type="ORF">HMPREF9997_00396</name>
</gene>
<evidence type="ECO:0000256" key="6">
    <source>
        <dbReference type="ARBA" id="ARBA00048615"/>
    </source>
</evidence>
<feature type="domain" description="Mannitol dehydrogenase N-terminal" evidence="8">
    <location>
        <begin position="1"/>
        <end position="194"/>
    </location>
</feature>
<keyword evidence="4 7" id="KW-0560">Oxidoreductase</keyword>
<name>L1MMB6_9CORY</name>
<organism evidence="10 11">
    <name type="scientific">Corynebacterium durum F0235</name>
    <dbReference type="NCBI Taxonomy" id="1035195"/>
    <lineage>
        <taxon>Bacteria</taxon>
        <taxon>Bacillati</taxon>
        <taxon>Actinomycetota</taxon>
        <taxon>Actinomycetes</taxon>
        <taxon>Mycobacteriales</taxon>
        <taxon>Corynebacteriaceae</taxon>
        <taxon>Corynebacterium</taxon>
    </lineage>
</organism>
<dbReference type="Pfam" id="PF01232">
    <property type="entry name" value="Mannitol_dh"/>
    <property type="match status" value="1"/>
</dbReference>
<dbReference type="STRING" id="1035195.HMPREF9997_00396"/>
<dbReference type="eggNOG" id="COG0246">
    <property type="taxonomic scope" value="Bacteria"/>
</dbReference>
<evidence type="ECO:0000313" key="10">
    <source>
        <dbReference type="EMBL" id="EKX92109.1"/>
    </source>
</evidence>
<dbReference type="Pfam" id="PF08125">
    <property type="entry name" value="Mannitol_dh_C"/>
    <property type="match status" value="1"/>
</dbReference>
<dbReference type="Gene3D" id="3.40.50.720">
    <property type="entry name" value="NAD(P)-binding Rossmann-like Domain"/>
    <property type="match status" value="1"/>
</dbReference>
<dbReference type="InterPro" id="IPR008927">
    <property type="entry name" value="6-PGluconate_DH-like_C_sf"/>
</dbReference>
<dbReference type="PANTHER" id="PTHR30524:SF0">
    <property type="entry name" value="ALTRONATE OXIDOREDUCTASE-RELATED"/>
    <property type="match status" value="1"/>
</dbReference>
<dbReference type="InterPro" id="IPR023028">
    <property type="entry name" value="Mannitol_1_phos_5_DH"/>
</dbReference>
<protein>
    <recommendedName>
        <fullName evidence="3 7">Mannitol-1-phosphate 5-dehydrogenase</fullName>
        <ecNumber evidence="2 7">1.1.1.17</ecNumber>
    </recommendedName>
</protein>
<dbReference type="GO" id="GO:0008926">
    <property type="term" value="F:mannitol-1-phosphate 5-dehydrogenase activity"/>
    <property type="evidence" value="ECO:0007669"/>
    <property type="project" value="UniProtKB-UniRule"/>
</dbReference>
<feature type="domain" description="Mannitol dehydrogenase C-terminal" evidence="9">
    <location>
        <begin position="201"/>
        <end position="344"/>
    </location>
</feature>
<evidence type="ECO:0000256" key="5">
    <source>
        <dbReference type="ARBA" id="ARBA00023027"/>
    </source>
</evidence>
<dbReference type="InterPro" id="IPR013328">
    <property type="entry name" value="6PGD_dom2"/>
</dbReference>
<dbReference type="OrthoDB" id="271711at2"/>
<sequence length="382" mass="40777">MKALHFGAGNIGRGFVGVILHNAGYELVFADVAAPLIDALNSNDSYTVHEVGQDPKDITITGFSGVNSAEDKDALLAHIADADVITTAVGPTVLKIIAPTIAEGLRQRAATSDGSKGKVAVMACENAINATDGLAEAIRQEFPKVDEVAIFANTAVDRIVPDQAPGQGLDVTVENYFEWAVESTPFGDNVPDIPGVTWVDDLAPYITRKLFTVNTGHAATAYFGYNAGITKIADALADPQVRAHVEAVLAETKTLVVEKFGFAPEVQQAYIDKIIQRFLNPSLPDTVQRVGRAPLRKISRNERFIGPAAELAERRHDASALVNTVAAALRFDVPEDPESRELQEKLAAARGSREATDVLVTELTGIAPEHPLFASLSEAFAS</sequence>
<dbReference type="InterPro" id="IPR036291">
    <property type="entry name" value="NAD(P)-bd_dom_sf"/>
</dbReference>
<evidence type="ECO:0000259" key="9">
    <source>
        <dbReference type="Pfam" id="PF08125"/>
    </source>
</evidence>
<dbReference type="EMBL" id="AMEM01000007">
    <property type="protein sequence ID" value="EKX92109.1"/>
    <property type="molecule type" value="Genomic_DNA"/>
</dbReference>
<reference evidence="10 11" key="1">
    <citation type="submission" date="2012-05" db="EMBL/GenBank/DDBJ databases">
        <authorList>
            <person name="Weinstock G."/>
            <person name="Sodergren E."/>
            <person name="Lobos E.A."/>
            <person name="Fulton L."/>
            <person name="Fulton R."/>
            <person name="Courtney L."/>
            <person name="Fronick C."/>
            <person name="O'Laughlin M."/>
            <person name="Godfrey J."/>
            <person name="Wilson R.M."/>
            <person name="Miner T."/>
            <person name="Farmer C."/>
            <person name="Delehaunty K."/>
            <person name="Cordes M."/>
            <person name="Minx P."/>
            <person name="Tomlinson C."/>
            <person name="Chen J."/>
            <person name="Wollam A."/>
            <person name="Pepin K.H."/>
            <person name="Bhonagiri V."/>
            <person name="Zhang X."/>
            <person name="Suruliraj S."/>
            <person name="Warren W."/>
            <person name="Mitreva M."/>
            <person name="Mardis E.R."/>
            <person name="Wilson R.K."/>
        </authorList>
    </citation>
    <scope>NUCLEOTIDE SEQUENCE [LARGE SCALE GENOMIC DNA]</scope>
    <source>
        <strain evidence="10 11">F0235</strain>
    </source>
</reference>
<evidence type="ECO:0000256" key="2">
    <source>
        <dbReference type="ARBA" id="ARBA00012939"/>
    </source>
</evidence>
<keyword evidence="11" id="KW-1185">Reference proteome</keyword>